<reference evidence="11 12" key="1">
    <citation type="submission" date="2019-07" db="EMBL/GenBank/DDBJ databases">
        <title>Annotation for the trematode Paragonimus westermani.</title>
        <authorList>
            <person name="Choi Y.-J."/>
        </authorList>
    </citation>
    <scope>NUCLEOTIDE SEQUENCE [LARGE SCALE GENOMIC DNA]</scope>
    <source>
        <strain evidence="11">180907_Pwestermani</strain>
    </source>
</reference>
<feature type="binding site" evidence="8">
    <location>
        <position position="337"/>
    </location>
    <ligand>
        <name>ATP</name>
        <dbReference type="ChEBI" id="CHEBI:30616"/>
    </ligand>
</feature>
<dbReference type="GO" id="GO:0004714">
    <property type="term" value="F:transmembrane receptor protein tyrosine kinase activity"/>
    <property type="evidence" value="ECO:0007669"/>
    <property type="project" value="TreeGrafter"/>
</dbReference>
<dbReference type="GO" id="GO:0005886">
    <property type="term" value="C:plasma membrane"/>
    <property type="evidence" value="ECO:0007669"/>
    <property type="project" value="TreeGrafter"/>
</dbReference>
<dbReference type="CDD" id="cd00192">
    <property type="entry name" value="PTKc"/>
    <property type="match status" value="1"/>
</dbReference>
<proteinExistence type="predicted"/>
<dbReference type="Proteomes" id="UP000699462">
    <property type="component" value="Unassembled WGS sequence"/>
</dbReference>
<feature type="domain" description="Protein kinase" evidence="10">
    <location>
        <begin position="84"/>
        <end position="467"/>
    </location>
</feature>
<evidence type="ECO:0000256" key="3">
    <source>
        <dbReference type="ARBA" id="ARBA00022741"/>
    </source>
</evidence>
<evidence type="ECO:0000256" key="2">
    <source>
        <dbReference type="ARBA" id="ARBA00022679"/>
    </source>
</evidence>
<keyword evidence="5 8" id="KW-0067">ATP-binding</keyword>
<dbReference type="InterPro" id="IPR000719">
    <property type="entry name" value="Prot_kinase_dom"/>
</dbReference>
<evidence type="ECO:0000256" key="8">
    <source>
        <dbReference type="PIRSR" id="PIRSR000615-2"/>
    </source>
</evidence>
<keyword evidence="4" id="KW-0418">Kinase</keyword>
<keyword evidence="3 8" id="KW-0547">Nucleotide-binding</keyword>
<dbReference type="GO" id="GO:0005524">
    <property type="term" value="F:ATP binding"/>
    <property type="evidence" value="ECO:0007669"/>
    <property type="project" value="UniProtKB-KW"/>
</dbReference>
<name>A0A8T0DJU9_9TREM</name>
<dbReference type="InterPro" id="IPR008266">
    <property type="entry name" value="Tyr_kinase_AS"/>
</dbReference>
<keyword evidence="6" id="KW-0829">Tyrosine-protein kinase</keyword>
<dbReference type="InterPro" id="IPR020635">
    <property type="entry name" value="Tyr_kinase_cat_dom"/>
</dbReference>
<evidence type="ECO:0000256" key="4">
    <source>
        <dbReference type="ARBA" id="ARBA00022777"/>
    </source>
</evidence>
<keyword evidence="1" id="KW-0597">Phosphoprotein</keyword>
<dbReference type="PROSITE" id="PS00109">
    <property type="entry name" value="PROTEIN_KINASE_TYR"/>
    <property type="match status" value="1"/>
</dbReference>
<dbReference type="AlphaFoldDB" id="A0A8T0DJU9"/>
<evidence type="ECO:0000256" key="6">
    <source>
        <dbReference type="ARBA" id="ARBA00023137"/>
    </source>
</evidence>
<keyword evidence="12" id="KW-1185">Reference proteome</keyword>
<dbReference type="PANTHER" id="PTHR24416">
    <property type="entry name" value="TYROSINE-PROTEIN KINASE RECEPTOR"/>
    <property type="match status" value="1"/>
</dbReference>
<evidence type="ECO:0000313" key="12">
    <source>
        <dbReference type="Proteomes" id="UP000699462"/>
    </source>
</evidence>
<dbReference type="PRINTS" id="PR00109">
    <property type="entry name" value="TYRKINASE"/>
</dbReference>
<dbReference type="PIRSF" id="PIRSF000615">
    <property type="entry name" value="TyrPK_CSF1-R"/>
    <property type="match status" value="1"/>
</dbReference>
<feature type="binding site" evidence="9">
    <location>
        <position position="351"/>
    </location>
    <ligand>
        <name>Mg(2+)</name>
        <dbReference type="ChEBI" id="CHEBI:18420"/>
    </ligand>
</feature>
<dbReference type="EMBL" id="JTDF01003064">
    <property type="protein sequence ID" value="KAF8568155.1"/>
    <property type="molecule type" value="Genomic_DNA"/>
</dbReference>
<dbReference type="SUPFAM" id="SSF56112">
    <property type="entry name" value="Protein kinase-like (PK-like)"/>
    <property type="match status" value="1"/>
</dbReference>
<dbReference type="Pfam" id="PF07714">
    <property type="entry name" value="PK_Tyr_Ser-Thr"/>
    <property type="match status" value="1"/>
</dbReference>
<dbReference type="GO" id="GO:0046872">
    <property type="term" value="F:metal ion binding"/>
    <property type="evidence" value="ECO:0007669"/>
    <property type="project" value="UniProtKB-KW"/>
</dbReference>
<evidence type="ECO:0000256" key="1">
    <source>
        <dbReference type="ARBA" id="ARBA00022553"/>
    </source>
</evidence>
<sequence>MTLFSSRYQCSKCAAPHSTISYENLNHSYRPCYSSIEEGRYAISLPSLQNESNKTAERCSKSYRHTGKWGRLCHDVWEIAEKQLNVTQLLGRGAFGRVMKAKLMLPSAVDDDVCMQLRAHIERVTATNTKKQTTTNTIWVAIKQVFLDQSLQTVSSCLCSGSPSTAVEPRRITYSSEGACNYAELASGDHGSLGMPMSTRAINCQFHPAPINNRFCSVHASSIGRASRPNVLPQSVMHTNPLLEKELNVMKSAGIHPNVVTLIGRCTFPVFGPVLVIEYCPRGNLRAYLRSLRSSLTPNQAETPQLQKQLYTYVSQIAEGMRYLSSRNIIHRDLAARNVLLSADWVCKVSDFGLSRLLDPNREYYLRDRGALPMKWLAPEVLANKKFSKKSDVWSFGVLMWEIYTLGGTPYMHFTLDQVQNIIQHGYRMSQPPLCPPYIGYLMQRTWNAVPQERPDFSEIVQCLKGLAYSK</sequence>
<dbReference type="Gene3D" id="1.10.510.10">
    <property type="entry name" value="Transferase(Phosphotransferase) domain 1"/>
    <property type="match status" value="1"/>
</dbReference>
<keyword evidence="2" id="KW-0808">Transferase</keyword>
<organism evidence="11 12">
    <name type="scientific">Paragonimus westermani</name>
    <dbReference type="NCBI Taxonomy" id="34504"/>
    <lineage>
        <taxon>Eukaryota</taxon>
        <taxon>Metazoa</taxon>
        <taxon>Spiralia</taxon>
        <taxon>Lophotrochozoa</taxon>
        <taxon>Platyhelminthes</taxon>
        <taxon>Trematoda</taxon>
        <taxon>Digenea</taxon>
        <taxon>Plagiorchiida</taxon>
        <taxon>Troglotremata</taxon>
        <taxon>Troglotrematidae</taxon>
        <taxon>Paragonimus</taxon>
    </lineage>
</organism>
<dbReference type="InterPro" id="IPR050122">
    <property type="entry name" value="RTK"/>
</dbReference>
<dbReference type="GO" id="GO:0007169">
    <property type="term" value="P:cell surface receptor protein tyrosine kinase signaling pathway"/>
    <property type="evidence" value="ECO:0007669"/>
    <property type="project" value="TreeGrafter"/>
</dbReference>
<feature type="active site" description="Proton acceptor" evidence="7">
    <location>
        <position position="333"/>
    </location>
</feature>
<comment type="caution">
    <text evidence="11">The sequence shown here is derived from an EMBL/GenBank/DDBJ whole genome shotgun (WGS) entry which is preliminary data.</text>
</comment>
<dbReference type="PROSITE" id="PS50011">
    <property type="entry name" value="PROTEIN_KINASE_DOM"/>
    <property type="match status" value="1"/>
</dbReference>
<keyword evidence="9" id="KW-0460">Magnesium</keyword>
<dbReference type="Gene3D" id="3.30.200.20">
    <property type="entry name" value="Phosphorylase Kinase, domain 1"/>
    <property type="match status" value="1"/>
</dbReference>
<evidence type="ECO:0000259" key="10">
    <source>
        <dbReference type="PROSITE" id="PS50011"/>
    </source>
</evidence>
<dbReference type="InterPro" id="IPR011009">
    <property type="entry name" value="Kinase-like_dom_sf"/>
</dbReference>
<protein>
    <recommendedName>
        <fullName evidence="10">Protein kinase domain-containing protein</fullName>
    </recommendedName>
</protein>
<accession>A0A8T0DJU9</accession>
<dbReference type="SMART" id="SM00219">
    <property type="entry name" value="TyrKc"/>
    <property type="match status" value="1"/>
</dbReference>
<feature type="binding site" evidence="9">
    <location>
        <position position="338"/>
    </location>
    <ligand>
        <name>Mg(2+)</name>
        <dbReference type="ChEBI" id="CHEBI:18420"/>
    </ligand>
</feature>
<dbReference type="InterPro" id="IPR001245">
    <property type="entry name" value="Ser-Thr/Tyr_kinase_cat_dom"/>
</dbReference>
<evidence type="ECO:0000256" key="7">
    <source>
        <dbReference type="PIRSR" id="PIRSR000615-1"/>
    </source>
</evidence>
<keyword evidence="9" id="KW-0479">Metal-binding</keyword>
<dbReference type="OrthoDB" id="5984265at2759"/>
<evidence type="ECO:0000256" key="5">
    <source>
        <dbReference type="ARBA" id="ARBA00022840"/>
    </source>
</evidence>
<evidence type="ECO:0000313" key="11">
    <source>
        <dbReference type="EMBL" id="KAF8568155.1"/>
    </source>
</evidence>
<dbReference type="PANTHER" id="PTHR24416:SF611">
    <property type="entry name" value="TYROSINE-PROTEIN KINASE TRANSMEMBRANE RECEPTOR ROR"/>
    <property type="match status" value="1"/>
</dbReference>
<dbReference type="GO" id="GO:0043235">
    <property type="term" value="C:receptor complex"/>
    <property type="evidence" value="ECO:0007669"/>
    <property type="project" value="TreeGrafter"/>
</dbReference>
<dbReference type="FunFam" id="1.10.510.10:FF:000554">
    <property type="entry name" value="Predicted protein"/>
    <property type="match status" value="1"/>
</dbReference>
<evidence type="ECO:0000256" key="9">
    <source>
        <dbReference type="PIRSR" id="PIRSR000615-3"/>
    </source>
</evidence>
<gene>
    <name evidence="11" type="ORF">P879_05449</name>
</gene>